<organism evidence="2 3">
    <name type="scientific">Fusarium tricinctum</name>
    <dbReference type="NCBI Taxonomy" id="61284"/>
    <lineage>
        <taxon>Eukaryota</taxon>
        <taxon>Fungi</taxon>
        <taxon>Dikarya</taxon>
        <taxon>Ascomycota</taxon>
        <taxon>Pezizomycotina</taxon>
        <taxon>Sordariomycetes</taxon>
        <taxon>Hypocreomycetidae</taxon>
        <taxon>Hypocreales</taxon>
        <taxon>Nectriaceae</taxon>
        <taxon>Fusarium</taxon>
        <taxon>Fusarium tricinctum species complex</taxon>
    </lineage>
</organism>
<sequence length="208" mass="23541">SRRVSTMSASQLDRKRANDREAQRAMKMRTKDHIQRLEKEIAERKAERETIEQLQRQNQALGDELSRLKLHKYLYLPPDTALSVPIIGSMAVLAAPTPHEGLQSYNHNFNYGAQYTPLSTNWEEGLMWTGQGTAVTYNLYTDGHNTCCTPTSIQNRPLSFNNTSSRSIGTAAHSHDGGKEMEFQVMDLETLNPSQVYDSGKDNDSFHH</sequence>
<dbReference type="OrthoDB" id="3535998at2759"/>
<gene>
    <name evidence="2" type="ORF">BKA59DRAFT_409085</name>
</gene>
<dbReference type="Proteomes" id="UP000813427">
    <property type="component" value="Unassembled WGS sequence"/>
</dbReference>
<accession>A0A8K0RIR6</accession>
<dbReference type="PANTHER" id="PTHR37012:SF2">
    <property type="entry name" value="BZIP DOMAIN-CONTAINING PROTEIN-RELATED"/>
    <property type="match status" value="1"/>
</dbReference>
<feature type="non-terminal residue" evidence="2">
    <location>
        <position position="1"/>
    </location>
</feature>
<evidence type="ECO:0000313" key="2">
    <source>
        <dbReference type="EMBL" id="KAH7230885.1"/>
    </source>
</evidence>
<dbReference type="PANTHER" id="PTHR37012">
    <property type="entry name" value="B-ZIP TRANSCRIPTION FACTOR (EUROFUNG)-RELATED"/>
    <property type="match status" value="1"/>
</dbReference>
<evidence type="ECO:0008006" key="4">
    <source>
        <dbReference type="Google" id="ProtNLM"/>
    </source>
</evidence>
<evidence type="ECO:0000313" key="3">
    <source>
        <dbReference type="Proteomes" id="UP000813427"/>
    </source>
</evidence>
<protein>
    <recommendedName>
        <fullName evidence="4">BZIP domain-containing protein</fullName>
    </recommendedName>
</protein>
<keyword evidence="3" id="KW-1185">Reference proteome</keyword>
<comment type="caution">
    <text evidence="2">The sequence shown here is derived from an EMBL/GenBank/DDBJ whole genome shotgun (WGS) entry which is preliminary data.</text>
</comment>
<dbReference type="AlphaFoldDB" id="A0A8K0RIR6"/>
<name>A0A8K0RIR6_9HYPO</name>
<reference evidence="2" key="1">
    <citation type="journal article" date="2021" name="Nat. Commun.">
        <title>Genetic determinants of endophytism in the Arabidopsis root mycobiome.</title>
        <authorList>
            <person name="Mesny F."/>
            <person name="Miyauchi S."/>
            <person name="Thiergart T."/>
            <person name="Pickel B."/>
            <person name="Atanasova L."/>
            <person name="Karlsson M."/>
            <person name="Huettel B."/>
            <person name="Barry K.W."/>
            <person name="Haridas S."/>
            <person name="Chen C."/>
            <person name="Bauer D."/>
            <person name="Andreopoulos W."/>
            <person name="Pangilinan J."/>
            <person name="LaButti K."/>
            <person name="Riley R."/>
            <person name="Lipzen A."/>
            <person name="Clum A."/>
            <person name="Drula E."/>
            <person name="Henrissat B."/>
            <person name="Kohler A."/>
            <person name="Grigoriev I.V."/>
            <person name="Martin F.M."/>
            <person name="Hacquard S."/>
        </authorList>
    </citation>
    <scope>NUCLEOTIDE SEQUENCE</scope>
    <source>
        <strain evidence="2">MPI-SDFR-AT-0068</strain>
    </source>
</reference>
<feature type="region of interest" description="Disordered" evidence="1">
    <location>
        <begin position="1"/>
        <end position="24"/>
    </location>
</feature>
<dbReference type="CDD" id="cd14688">
    <property type="entry name" value="bZIP_YAP"/>
    <property type="match status" value="1"/>
</dbReference>
<proteinExistence type="predicted"/>
<feature type="compositionally biased region" description="Basic and acidic residues" evidence="1">
    <location>
        <begin position="12"/>
        <end position="24"/>
    </location>
</feature>
<feature type="compositionally biased region" description="Polar residues" evidence="1">
    <location>
        <begin position="1"/>
        <end position="11"/>
    </location>
</feature>
<evidence type="ECO:0000256" key="1">
    <source>
        <dbReference type="SAM" id="MobiDB-lite"/>
    </source>
</evidence>
<dbReference type="EMBL" id="JAGPXF010000009">
    <property type="protein sequence ID" value="KAH7230885.1"/>
    <property type="molecule type" value="Genomic_DNA"/>
</dbReference>
<dbReference type="Gene3D" id="1.20.5.170">
    <property type="match status" value="1"/>
</dbReference>